<evidence type="ECO:0000256" key="1">
    <source>
        <dbReference type="ARBA" id="ARBA00023125"/>
    </source>
</evidence>
<protein>
    <submittedName>
        <fullName evidence="5">TetR family transcriptional regulator</fullName>
    </submittedName>
</protein>
<organism evidence="5 6">
    <name type="scientific">Dietzia timorensis</name>
    <dbReference type="NCBI Taxonomy" id="499555"/>
    <lineage>
        <taxon>Bacteria</taxon>
        <taxon>Bacillati</taxon>
        <taxon>Actinomycetota</taxon>
        <taxon>Actinomycetes</taxon>
        <taxon>Mycobacteriales</taxon>
        <taxon>Dietziaceae</taxon>
        <taxon>Dietzia</taxon>
    </lineage>
</organism>
<dbReference type="InterPro" id="IPR009057">
    <property type="entry name" value="Homeodomain-like_sf"/>
</dbReference>
<feature type="region of interest" description="Disordered" evidence="3">
    <location>
        <begin position="1"/>
        <end position="28"/>
    </location>
</feature>
<reference evidence="5" key="1">
    <citation type="journal article" date="2021" name="PeerJ">
        <title>Extensive microbial diversity within the chicken gut microbiome revealed by metagenomics and culture.</title>
        <authorList>
            <person name="Gilroy R."/>
            <person name="Ravi A."/>
            <person name="Getino M."/>
            <person name="Pursley I."/>
            <person name="Horton D.L."/>
            <person name="Alikhan N.F."/>
            <person name="Baker D."/>
            <person name="Gharbi K."/>
            <person name="Hall N."/>
            <person name="Watson M."/>
            <person name="Adriaenssens E.M."/>
            <person name="Foster-Nyarko E."/>
            <person name="Jarju S."/>
            <person name="Secka A."/>
            <person name="Antonio M."/>
            <person name="Oren A."/>
            <person name="Chaudhuri R.R."/>
            <person name="La Ragione R."/>
            <person name="Hildebrand F."/>
            <person name="Pallen M.J."/>
        </authorList>
    </citation>
    <scope>NUCLEOTIDE SEQUENCE</scope>
    <source>
        <strain evidence="5">ChiGjej1B1-18357</strain>
    </source>
</reference>
<name>A0A921JY86_9ACTN</name>
<feature type="DNA-binding region" description="H-T-H motif" evidence="2">
    <location>
        <begin position="49"/>
        <end position="68"/>
    </location>
</feature>
<gene>
    <name evidence="5" type="ORF">K8V11_06610</name>
</gene>
<dbReference type="Pfam" id="PF17920">
    <property type="entry name" value="TetR_C_16"/>
    <property type="match status" value="1"/>
</dbReference>
<proteinExistence type="predicted"/>
<evidence type="ECO:0000313" key="5">
    <source>
        <dbReference type="EMBL" id="HJE90663.1"/>
    </source>
</evidence>
<reference evidence="5" key="2">
    <citation type="submission" date="2021-09" db="EMBL/GenBank/DDBJ databases">
        <authorList>
            <person name="Gilroy R."/>
        </authorList>
    </citation>
    <scope>NUCLEOTIDE SEQUENCE</scope>
    <source>
        <strain evidence="5">ChiGjej1B1-18357</strain>
    </source>
</reference>
<dbReference type="PRINTS" id="PR00455">
    <property type="entry name" value="HTHTETR"/>
</dbReference>
<dbReference type="InterPro" id="IPR001647">
    <property type="entry name" value="HTH_TetR"/>
</dbReference>
<dbReference type="InterPro" id="IPR041678">
    <property type="entry name" value="TetR_C_16"/>
</dbReference>
<evidence type="ECO:0000313" key="6">
    <source>
        <dbReference type="Proteomes" id="UP000776650"/>
    </source>
</evidence>
<dbReference type="PANTHER" id="PTHR30055">
    <property type="entry name" value="HTH-TYPE TRANSCRIPTIONAL REGULATOR RUTR"/>
    <property type="match status" value="1"/>
</dbReference>
<dbReference type="PROSITE" id="PS50977">
    <property type="entry name" value="HTH_TETR_2"/>
    <property type="match status" value="1"/>
</dbReference>
<dbReference type="EMBL" id="DYXM01000122">
    <property type="protein sequence ID" value="HJE90663.1"/>
    <property type="molecule type" value="Genomic_DNA"/>
</dbReference>
<evidence type="ECO:0000256" key="3">
    <source>
        <dbReference type="SAM" id="MobiDB-lite"/>
    </source>
</evidence>
<sequence>MRPESTRASRISTVVNSPRGRRKGPSRTRNALLSTAREQFMLRGYDRTSARVIAEIAGVDHAMVNYHFGSKRGLFAEAMAIEVSPRVILDVVLQHADTSNPRDFARKIAVTFLYMWDQEAFREPLLGIIRQAAHDEQTRSAIAEFMSAELLGRIAAILGGERARVRGGAVASVLVGTLMSRYVFRLEPFASMPREQLADVIAPMLAVPLQRKF</sequence>
<dbReference type="Proteomes" id="UP000776650">
    <property type="component" value="Unassembled WGS sequence"/>
</dbReference>
<evidence type="ECO:0000256" key="2">
    <source>
        <dbReference type="PROSITE-ProRule" id="PRU00335"/>
    </source>
</evidence>
<dbReference type="PANTHER" id="PTHR30055:SF235">
    <property type="entry name" value="TRANSCRIPTIONAL REGULATORY PROTEIN"/>
    <property type="match status" value="1"/>
</dbReference>
<dbReference type="GO" id="GO:0003700">
    <property type="term" value="F:DNA-binding transcription factor activity"/>
    <property type="evidence" value="ECO:0007669"/>
    <property type="project" value="TreeGrafter"/>
</dbReference>
<dbReference type="AlphaFoldDB" id="A0A921JY86"/>
<feature type="domain" description="HTH tetR-type" evidence="4">
    <location>
        <begin position="26"/>
        <end position="86"/>
    </location>
</feature>
<dbReference type="Pfam" id="PF00440">
    <property type="entry name" value="TetR_N"/>
    <property type="match status" value="1"/>
</dbReference>
<dbReference type="InterPro" id="IPR050109">
    <property type="entry name" value="HTH-type_TetR-like_transc_reg"/>
</dbReference>
<dbReference type="Gene3D" id="1.10.357.10">
    <property type="entry name" value="Tetracycline Repressor, domain 2"/>
    <property type="match status" value="1"/>
</dbReference>
<dbReference type="SUPFAM" id="SSF48498">
    <property type="entry name" value="Tetracyclin repressor-like, C-terminal domain"/>
    <property type="match status" value="1"/>
</dbReference>
<accession>A0A921JY86</accession>
<dbReference type="InterPro" id="IPR036271">
    <property type="entry name" value="Tet_transcr_reg_TetR-rel_C_sf"/>
</dbReference>
<dbReference type="SUPFAM" id="SSF46689">
    <property type="entry name" value="Homeodomain-like"/>
    <property type="match status" value="1"/>
</dbReference>
<comment type="caution">
    <text evidence="5">The sequence shown here is derived from an EMBL/GenBank/DDBJ whole genome shotgun (WGS) entry which is preliminary data.</text>
</comment>
<keyword evidence="1 2" id="KW-0238">DNA-binding</keyword>
<evidence type="ECO:0000259" key="4">
    <source>
        <dbReference type="PROSITE" id="PS50977"/>
    </source>
</evidence>
<dbReference type="GO" id="GO:0000976">
    <property type="term" value="F:transcription cis-regulatory region binding"/>
    <property type="evidence" value="ECO:0007669"/>
    <property type="project" value="TreeGrafter"/>
</dbReference>
<dbReference type="Gene3D" id="1.10.10.60">
    <property type="entry name" value="Homeodomain-like"/>
    <property type="match status" value="1"/>
</dbReference>